<keyword evidence="4" id="KW-0408">Iron</keyword>
<evidence type="ECO:0000256" key="1">
    <source>
        <dbReference type="ARBA" id="ARBA00001966"/>
    </source>
</evidence>
<dbReference type="RefSeq" id="WP_135950551.1">
    <property type="nucleotide sequence ID" value="NZ_CAONFL010000059.1"/>
</dbReference>
<protein>
    <submittedName>
        <fullName evidence="6">Radical SAM protein</fullName>
    </submittedName>
</protein>
<keyword evidence="5" id="KW-0411">Iron-sulfur</keyword>
<dbReference type="Pfam" id="PF04055">
    <property type="entry name" value="Radical_SAM"/>
    <property type="match status" value="1"/>
</dbReference>
<evidence type="ECO:0000313" key="7">
    <source>
        <dbReference type="Proteomes" id="UP000310760"/>
    </source>
</evidence>
<dbReference type="InterPro" id="IPR013785">
    <property type="entry name" value="Aldolase_TIM"/>
</dbReference>
<dbReference type="SFLD" id="SFLDG01067">
    <property type="entry name" value="SPASM/twitch_domain_containing"/>
    <property type="match status" value="1"/>
</dbReference>
<name>A0A4S2FSF8_9BACT</name>
<dbReference type="CDD" id="cd21109">
    <property type="entry name" value="SPASM"/>
    <property type="match status" value="1"/>
</dbReference>
<dbReference type="GO" id="GO:0046872">
    <property type="term" value="F:metal ion binding"/>
    <property type="evidence" value="ECO:0007669"/>
    <property type="project" value="UniProtKB-KW"/>
</dbReference>
<dbReference type="GO" id="GO:0003824">
    <property type="term" value="F:catalytic activity"/>
    <property type="evidence" value="ECO:0007669"/>
    <property type="project" value="InterPro"/>
</dbReference>
<evidence type="ECO:0000256" key="4">
    <source>
        <dbReference type="ARBA" id="ARBA00023004"/>
    </source>
</evidence>
<dbReference type="SUPFAM" id="SSF102114">
    <property type="entry name" value="Radical SAM enzymes"/>
    <property type="match status" value="1"/>
</dbReference>
<organism evidence="6 7">
    <name type="scientific">Phocaeicola sartorii</name>
    <dbReference type="NCBI Taxonomy" id="671267"/>
    <lineage>
        <taxon>Bacteria</taxon>
        <taxon>Pseudomonadati</taxon>
        <taxon>Bacteroidota</taxon>
        <taxon>Bacteroidia</taxon>
        <taxon>Bacteroidales</taxon>
        <taxon>Bacteroidaceae</taxon>
        <taxon>Phocaeicola</taxon>
    </lineage>
</organism>
<dbReference type="GO" id="GO:0051536">
    <property type="term" value="F:iron-sulfur cluster binding"/>
    <property type="evidence" value="ECO:0007669"/>
    <property type="project" value="UniProtKB-KW"/>
</dbReference>
<dbReference type="PANTHER" id="PTHR11228:SF7">
    <property type="entry name" value="PQQA PEPTIDE CYCLASE"/>
    <property type="match status" value="1"/>
</dbReference>
<dbReference type="SFLD" id="SFLDS00029">
    <property type="entry name" value="Radical_SAM"/>
    <property type="match status" value="1"/>
</dbReference>
<dbReference type="Gene3D" id="3.20.20.70">
    <property type="entry name" value="Aldolase class I"/>
    <property type="match status" value="1"/>
</dbReference>
<dbReference type="CDD" id="cd01335">
    <property type="entry name" value="Radical_SAM"/>
    <property type="match status" value="1"/>
</dbReference>
<sequence length="504" mass="58044">MKMPEMNKVYVLNPYYHLRHDIHRVALFSTGTGAETGCSRNWHTFIHPLQAVMLSFFTYDRPLQETIPLLCDFFYRSREEITGWVSYFINNTTPVHTSTQQGEIYFPKRVLIEAEKAGSALRFEQLDPNSFVWKQLDLTTRRLYTGPLLLTFMLTNRCVTHCKYCYADTSTQVESPLPVKRILELIDEASKMQVQQISLIGGEIFLHHDWKIILTELVKKGIAPEFISTKIPLTGKIIQDIQETGYQGIVQVSLDAARPEILCSSLEVNQQYTELMLHGLRLLDDSGLTYQVSSVLTTYNCDVVTLAELLSKLSQLKHLRDWRIVPATNSISKNYKKFARLKPSQTEILETFKEMRPLIANAPFPVILGKAAVTKEYYDTWGGSRHFKGSECSALSTHLFILPDGKVTICEQLYWLPQFIIGDVTTQSIMEVWNSPQAKHLCSLERTDINEASQCQSCYFFEDCFSYQNRCWSDIVKAYGPDCWDYPDPRCRYAPAMRNKLDYD</sequence>
<dbReference type="Proteomes" id="UP000310760">
    <property type="component" value="Unassembled WGS sequence"/>
</dbReference>
<comment type="caution">
    <text evidence="6">The sequence shown here is derived from an EMBL/GenBank/DDBJ whole genome shotgun (WGS) entry which is preliminary data.</text>
</comment>
<dbReference type="NCBIfam" id="TIGR04085">
    <property type="entry name" value="rSAM_more_4Fe4S"/>
    <property type="match status" value="1"/>
</dbReference>
<dbReference type="InterPro" id="IPR058240">
    <property type="entry name" value="rSAM_sf"/>
</dbReference>
<dbReference type="Pfam" id="PF13186">
    <property type="entry name" value="SPASM"/>
    <property type="match status" value="1"/>
</dbReference>
<dbReference type="InterPro" id="IPR050377">
    <property type="entry name" value="Radical_SAM_PqqE_MftC-like"/>
</dbReference>
<dbReference type="AlphaFoldDB" id="A0A4S2FSF8"/>
<evidence type="ECO:0000256" key="3">
    <source>
        <dbReference type="ARBA" id="ARBA00022723"/>
    </source>
</evidence>
<dbReference type="PROSITE" id="PS51918">
    <property type="entry name" value="RADICAL_SAM"/>
    <property type="match status" value="1"/>
</dbReference>
<comment type="cofactor">
    <cofactor evidence="1">
        <name>[4Fe-4S] cluster</name>
        <dbReference type="ChEBI" id="CHEBI:49883"/>
    </cofactor>
</comment>
<accession>A0A4S2FSF8</accession>
<dbReference type="InterPro" id="IPR007197">
    <property type="entry name" value="rSAM"/>
</dbReference>
<evidence type="ECO:0000313" key="6">
    <source>
        <dbReference type="EMBL" id="TGY72160.1"/>
    </source>
</evidence>
<dbReference type="PANTHER" id="PTHR11228">
    <property type="entry name" value="RADICAL SAM DOMAIN PROTEIN"/>
    <property type="match status" value="1"/>
</dbReference>
<proteinExistence type="predicted"/>
<dbReference type="InterPro" id="IPR023885">
    <property type="entry name" value="4Fe4S-binding_SPASM_dom"/>
</dbReference>
<reference evidence="6 7" key="1">
    <citation type="submission" date="2019-04" db="EMBL/GenBank/DDBJ databases">
        <title>Microbes associate with the intestines of laboratory mice.</title>
        <authorList>
            <person name="Navarre W."/>
            <person name="Wong E."/>
            <person name="Huang K."/>
            <person name="Tropini C."/>
            <person name="Ng K."/>
            <person name="Yu B."/>
        </authorList>
    </citation>
    <scope>NUCLEOTIDE SEQUENCE [LARGE SCALE GENOMIC DNA]</scope>
    <source>
        <strain evidence="6 7">NM22_B1</strain>
    </source>
</reference>
<evidence type="ECO:0000256" key="5">
    <source>
        <dbReference type="ARBA" id="ARBA00023014"/>
    </source>
</evidence>
<keyword evidence="3" id="KW-0479">Metal-binding</keyword>
<keyword evidence="2" id="KW-0949">S-adenosyl-L-methionine</keyword>
<gene>
    <name evidence="6" type="ORF">E5339_04730</name>
</gene>
<dbReference type="EMBL" id="SRYJ01000007">
    <property type="protein sequence ID" value="TGY72160.1"/>
    <property type="molecule type" value="Genomic_DNA"/>
</dbReference>
<evidence type="ECO:0000256" key="2">
    <source>
        <dbReference type="ARBA" id="ARBA00022691"/>
    </source>
</evidence>